<dbReference type="Pfam" id="PF00096">
    <property type="entry name" value="zf-C2H2"/>
    <property type="match status" value="6"/>
</dbReference>
<evidence type="ECO:0000256" key="10">
    <source>
        <dbReference type="PROSITE-ProRule" id="PRU00042"/>
    </source>
</evidence>
<dbReference type="SMART" id="SM00980">
    <property type="entry name" value="THAP"/>
    <property type="match status" value="1"/>
</dbReference>
<keyword evidence="4 10" id="KW-0863">Zinc-finger</keyword>
<evidence type="ECO:0000256" key="12">
    <source>
        <dbReference type="SAM" id="MobiDB-lite"/>
    </source>
</evidence>
<dbReference type="GO" id="GO:0000981">
    <property type="term" value="F:DNA-binding transcription factor activity, RNA polymerase II-specific"/>
    <property type="evidence" value="ECO:0007669"/>
    <property type="project" value="TreeGrafter"/>
</dbReference>
<evidence type="ECO:0000256" key="4">
    <source>
        <dbReference type="ARBA" id="ARBA00022771"/>
    </source>
</evidence>
<feature type="domain" description="C2H2-type" evidence="13">
    <location>
        <begin position="763"/>
        <end position="790"/>
    </location>
</feature>
<feature type="region of interest" description="Disordered" evidence="12">
    <location>
        <begin position="554"/>
        <end position="590"/>
    </location>
</feature>
<dbReference type="SMART" id="SM00355">
    <property type="entry name" value="ZnF_C2H2"/>
    <property type="match status" value="13"/>
</dbReference>
<dbReference type="FunFam" id="3.30.160.60:FF:000446">
    <property type="entry name" value="Zinc finger protein"/>
    <property type="match status" value="2"/>
</dbReference>
<dbReference type="SUPFAM" id="SSF57667">
    <property type="entry name" value="beta-beta-alpha zinc fingers"/>
    <property type="match status" value="7"/>
</dbReference>
<reference evidence="16" key="1">
    <citation type="submission" date="2025-08" db="UniProtKB">
        <authorList>
            <consortium name="RefSeq"/>
        </authorList>
    </citation>
    <scope>IDENTIFICATION</scope>
</reference>
<dbReference type="SUPFAM" id="SSF57716">
    <property type="entry name" value="Glucocorticoid receptor-like (DNA-binding domain)"/>
    <property type="match status" value="1"/>
</dbReference>
<sequence length="988" mass="113499">MQCCVPFCESTFTSESNGVTFYRFPSDIYLRAAWLRALGTQDTRRLQPDTAVVCSLHFLDDHFYETAARGRQICSDAIPSTVQMCIVCLDTDSKLVSMSKRQLWLAYGLLTGQTVYLGTNLQGAMCVLCAQRLSNFSRLRDLSLRARSLMMDLIQKYGLITIQHTTIMKETAKQLKHNLVSTTSEPNQCDLYINRCEDKQSPKHSVGNITVVKEETVDCVEVKHENDLPDNVNIDTFVNDGYSDITMEMEPLKSCERLETWNDRQPLEDSVKHVTVVKEETIDCVEVKHENDLPDNVNIDRFVNDGYSDMTMEMEPLNSCKRLETRNDLQSPEDSVRHSTVVKEETIDCIEVKHENDLPDNVNIDRIVNDGYSDMTMEMEPLNSCKRLETRNDLLSLEDSVRHVTVVKEETVDCVEVKHENDLPDNVNIDTLANGRYSDITMEMEPLKSCKRLETRNDLQLPEDSVRHVTVVKEETVDYVEVKHENDLPDNVNIDRFVNEGNTETTIEIVPPKSEGLETRSPIKNEETFICLHCFEEFVDELAYYEHMSTHIGKAGNTGNCSSQRERQASRSWDTQGTERVLASSSAASPHTIVTPSIARPTTDKTNIHSTEETDAILNKTEQVHQSQGNNKPHTENVNSQMRTHTDEKPHSCDLCDYKCAYKSILARHKKSHTGVKPFVCDICSYKCKEKHNLFMHMRIHTGEKPFTCDLCDYKCAQKHNLLTHMRIHTREKPYSCDICDYKCLRKSTLVRHKRVHTGEKPHSCDICDYKCIQRSNLLNHMRSHSGDKYSCEMCDFKCLQKKNLTSHIRSHTGEKPYSCDLCNYKCSIKGSLVRHKRTHTGVKPHCCQICDYKCARKHNLLTHMSIHSADKPYSCDMCDYKCIRKDALVRHRRTHTGEKPYACEVCDYRCIHKSNLITHMRGHSGEKPYSCGVCDFKCIQKNNLTRHMRIHTGEKPYSCELCDYKCAHNSQLTRHLRTHTGETSNLC</sequence>
<dbReference type="AlphaFoldDB" id="A0A6J1NX99"/>
<feature type="domain" description="C2H2-type" evidence="13">
    <location>
        <begin position="846"/>
        <end position="873"/>
    </location>
</feature>
<dbReference type="FunFam" id="3.30.160.60:FF:000072">
    <property type="entry name" value="zinc finger protein 143 isoform X1"/>
    <property type="match status" value="1"/>
</dbReference>
<dbReference type="InterPro" id="IPR036236">
    <property type="entry name" value="Znf_C2H2_sf"/>
</dbReference>
<feature type="domain" description="C2H2-type" evidence="13">
    <location>
        <begin position="735"/>
        <end position="762"/>
    </location>
</feature>
<evidence type="ECO:0000259" key="13">
    <source>
        <dbReference type="PROSITE" id="PS50157"/>
    </source>
</evidence>
<keyword evidence="5" id="KW-0862">Zinc</keyword>
<dbReference type="FunFam" id="3.30.160.60:FF:001839">
    <property type="entry name" value="Uncharacterized protein"/>
    <property type="match status" value="1"/>
</dbReference>
<evidence type="ECO:0000256" key="5">
    <source>
        <dbReference type="ARBA" id="ARBA00022833"/>
    </source>
</evidence>
<evidence type="ECO:0000256" key="9">
    <source>
        <dbReference type="ARBA" id="ARBA00023242"/>
    </source>
</evidence>
<dbReference type="Proteomes" id="UP001652582">
    <property type="component" value="Chromosome 27"/>
</dbReference>
<proteinExistence type="predicted"/>
<evidence type="ECO:0000256" key="2">
    <source>
        <dbReference type="ARBA" id="ARBA00022723"/>
    </source>
</evidence>
<dbReference type="InterPro" id="IPR006612">
    <property type="entry name" value="THAP_Znf"/>
</dbReference>
<protein>
    <submittedName>
        <fullName evidence="16">Zinc finger protein 184 isoform X1</fullName>
    </submittedName>
</protein>
<keyword evidence="8" id="KW-0804">Transcription</keyword>
<organism evidence="15 16">
    <name type="scientific">Bicyclus anynana</name>
    <name type="common">Squinting bush brown butterfly</name>
    <dbReference type="NCBI Taxonomy" id="110368"/>
    <lineage>
        <taxon>Eukaryota</taxon>
        <taxon>Metazoa</taxon>
        <taxon>Ecdysozoa</taxon>
        <taxon>Arthropoda</taxon>
        <taxon>Hexapoda</taxon>
        <taxon>Insecta</taxon>
        <taxon>Pterygota</taxon>
        <taxon>Neoptera</taxon>
        <taxon>Endopterygota</taxon>
        <taxon>Lepidoptera</taxon>
        <taxon>Glossata</taxon>
        <taxon>Ditrysia</taxon>
        <taxon>Papilionoidea</taxon>
        <taxon>Nymphalidae</taxon>
        <taxon>Satyrinae</taxon>
        <taxon>Satyrini</taxon>
        <taxon>Mycalesina</taxon>
        <taxon>Bicyclus</taxon>
    </lineage>
</organism>
<dbReference type="KEGG" id="bany:112055442"/>
<evidence type="ECO:0000313" key="16">
    <source>
        <dbReference type="RefSeq" id="XP_023951329.1"/>
    </source>
</evidence>
<dbReference type="PANTHER" id="PTHR24394">
    <property type="entry name" value="ZINC FINGER PROTEIN"/>
    <property type="match status" value="1"/>
</dbReference>
<dbReference type="GO" id="GO:0005634">
    <property type="term" value="C:nucleus"/>
    <property type="evidence" value="ECO:0007669"/>
    <property type="project" value="UniProtKB-SubCell"/>
</dbReference>
<keyword evidence="3" id="KW-0677">Repeat</keyword>
<dbReference type="Pfam" id="PF05485">
    <property type="entry name" value="THAP"/>
    <property type="match status" value="1"/>
</dbReference>
<feature type="domain" description="THAP-type" evidence="14">
    <location>
        <begin position="1"/>
        <end position="82"/>
    </location>
</feature>
<dbReference type="GO" id="GO:0008270">
    <property type="term" value="F:zinc ion binding"/>
    <property type="evidence" value="ECO:0007669"/>
    <property type="project" value="UniProtKB-KW"/>
</dbReference>
<evidence type="ECO:0000256" key="6">
    <source>
        <dbReference type="ARBA" id="ARBA00023015"/>
    </source>
</evidence>
<evidence type="ECO:0000259" key="14">
    <source>
        <dbReference type="PROSITE" id="PS50950"/>
    </source>
</evidence>
<dbReference type="PROSITE" id="PS50950">
    <property type="entry name" value="ZF_THAP"/>
    <property type="match status" value="1"/>
</dbReference>
<accession>A0A6J1NX99</accession>
<keyword evidence="15" id="KW-1185">Reference proteome</keyword>
<name>A0A6J1NX99_BICAN</name>
<feature type="compositionally biased region" description="Polar residues" evidence="12">
    <location>
        <begin position="570"/>
        <end position="590"/>
    </location>
</feature>
<feature type="domain" description="C2H2-type" evidence="13">
    <location>
        <begin position="707"/>
        <end position="734"/>
    </location>
</feature>
<dbReference type="GO" id="GO:0003677">
    <property type="term" value="F:DNA binding"/>
    <property type="evidence" value="ECO:0007669"/>
    <property type="project" value="UniProtKB-UniRule"/>
</dbReference>
<dbReference type="FunFam" id="3.30.160.60:FF:000448">
    <property type="entry name" value="RE1-silencing transcription factor A"/>
    <property type="match status" value="1"/>
</dbReference>
<evidence type="ECO:0000256" key="3">
    <source>
        <dbReference type="ARBA" id="ARBA00022737"/>
    </source>
</evidence>
<evidence type="ECO:0000256" key="11">
    <source>
        <dbReference type="PROSITE-ProRule" id="PRU00309"/>
    </source>
</evidence>
<dbReference type="PROSITE" id="PS50157">
    <property type="entry name" value="ZINC_FINGER_C2H2_2"/>
    <property type="match status" value="12"/>
</dbReference>
<dbReference type="GeneID" id="112055442"/>
<keyword evidence="6" id="KW-0805">Transcription regulation</keyword>
<dbReference type="RefSeq" id="XP_023951329.1">
    <property type="nucleotide sequence ID" value="XM_024095561.2"/>
</dbReference>
<dbReference type="FunFam" id="3.30.160.60:FF:001958">
    <property type="entry name" value="Zinc finger protein, putative"/>
    <property type="match status" value="1"/>
</dbReference>
<keyword evidence="9" id="KW-0539">Nucleus</keyword>
<feature type="domain" description="C2H2-type" evidence="13">
    <location>
        <begin position="651"/>
        <end position="678"/>
    </location>
</feature>
<evidence type="ECO:0000256" key="8">
    <source>
        <dbReference type="ARBA" id="ARBA00023163"/>
    </source>
</evidence>
<keyword evidence="2" id="KW-0479">Metal-binding</keyword>
<feature type="domain" description="C2H2-type" evidence="13">
    <location>
        <begin position="958"/>
        <end position="985"/>
    </location>
</feature>
<dbReference type="Gene3D" id="3.30.160.60">
    <property type="entry name" value="Classic Zinc Finger"/>
    <property type="match status" value="12"/>
</dbReference>
<dbReference type="PROSITE" id="PS00028">
    <property type="entry name" value="ZINC_FINGER_C2H2_1"/>
    <property type="match status" value="13"/>
</dbReference>
<dbReference type="FunFam" id="3.30.160.60:FF:000604">
    <property type="entry name" value="Histone H4 transcription factor-like Protein"/>
    <property type="match status" value="1"/>
</dbReference>
<feature type="domain" description="C2H2-type" evidence="13">
    <location>
        <begin position="902"/>
        <end position="929"/>
    </location>
</feature>
<evidence type="ECO:0000256" key="1">
    <source>
        <dbReference type="ARBA" id="ARBA00004123"/>
    </source>
</evidence>
<dbReference type="OrthoDB" id="1095242at2759"/>
<dbReference type="FunFam" id="3.30.160.60:FF:000395">
    <property type="entry name" value="zinc finger protein 513"/>
    <property type="match status" value="1"/>
</dbReference>
<feature type="domain" description="C2H2-type" evidence="13">
    <location>
        <begin position="930"/>
        <end position="957"/>
    </location>
</feature>
<dbReference type="FunFam" id="3.30.160.60:FF:002319">
    <property type="entry name" value="Uncharacterized protein"/>
    <property type="match status" value="2"/>
</dbReference>
<evidence type="ECO:0000313" key="15">
    <source>
        <dbReference type="Proteomes" id="UP001652582"/>
    </source>
</evidence>
<comment type="subcellular location">
    <subcellularLocation>
        <location evidence="1">Nucleus</location>
    </subcellularLocation>
</comment>
<dbReference type="PANTHER" id="PTHR24394:SF29">
    <property type="entry name" value="MYONEURIN"/>
    <property type="match status" value="1"/>
</dbReference>
<dbReference type="InterPro" id="IPR013087">
    <property type="entry name" value="Znf_C2H2_type"/>
</dbReference>
<gene>
    <name evidence="16" type="primary">LOC112055442</name>
</gene>
<feature type="domain" description="C2H2-type" evidence="13">
    <location>
        <begin position="679"/>
        <end position="706"/>
    </location>
</feature>
<feature type="domain" description="C2H2-type" evidence="13">
    <location>
        <begin position="818"/>
        <end position="845"/>
    </location>
</feature>
<feature type="domain" description="C2H2-type" evidence="13">
    <location>
        <begin position="874"/>
        <end position="901"/>
    </location>
</feature>
<feature type="domain" description="C2H2-type" evidence="13">
    <location>
        <begin position="790"/>
        <end position="817"/>
    </location>
</feature>
<keyword evidence="7 11" id="KW-0238">DNA-binding</keyword>
<evidence type="ECO:0000256" key="7">
    <source>
        <dbReference type="ARBA" id="ARBA00023125"/>
    </source>
</evidence>